<comment type="catalytic activity">
    <reaction evidence="8">
        <text>C-terminal L-cysteinyl-[HypE protein] + carbamoyl phosphate + ATP + H2O = C-terminal S-carboxamide-L-cysteinyl-[HypE protein] + AMP + phosphate + diphosphate + H(+)</text>
        <dbReference type="Rhea" id="RHEA:55636"/>
        <dbReference type="Rhea" id="RHEA-COMP:14247"/>
        <dbReference type="Rhea" id="RHEA-COMP:14392"/>
        <dbReference type="ChEBI" id="CHEBI:15377"/>
        <dbReference type="ChEBI" id="CHEBI:15378"/>
        <dbReference type="ChEBI" id="CHEBI:30616"/>
        <dbReference type="ChEBI" id="CHEBI:33019"/>
        <dbReference type="ChEBI" id="CHEBI:43474"/>
        <dbReference type="ChEBI" id="CHEBI:58228"/>
        <dbReference type="ChEBI" id="CHEBI:76913"/>
        <dbReference type="ChEBI" id="CHEBI:139126"/>
        <dbReference type="ChEBI" id="CHEBI:456215"/>
    </reaction>
</comment>
<accession>A0A6N4V7W3</accession>
<organism evidence="13 14">
    <name type="scientific">Mycolicibacterium poriferae</name>
    <dbReference type="NCBI Taxonomy" id="39694"/>
    <lineage>
        <taxon>Bacteria</taxon>
        <taxon>Bacillati</taxon>
        <taxon>Actinomycetota</taxon>
        <taxon>Actinomycetes</taxon>
        <taxon>Mycobacteriales</taxon>
        <taxon>Mycobacteriaceae</taxon>
        <taxon>Mycolicibacterium</taxon>
    </lineage>
</organism>
<dbReference type="InterPro" id="IPR017945">
    <property type="entry name" value="DHBP_synth_RibB-like_a/b_dom"/>
</dbReference>
<dbReference type="Gene3D" id="2.30.30.140">
    <property type="match status" value="1"/>
</dbReference>
<dbReference type="UniPathway" id="UPA00335"/>
<dbReference type="PROSITE" id="PS00150">
    <property type="entry name" value="ACYLPHOSPHATASE_1"/>
    <property type="match status" value="1"/>
</dbReference>
<dbReference type="PROSITE" id="PS51163">
    <property type="entry name" value="YRDC"/>
    <property type="match status" value="1"/>
</dbReference>
<evidence type="ECO:0000313" key="13">
    <source>
        <dbReference type="EMBL" id="BBX51802.1"/>
    </source>
</evidence>
<keyword evidence="5" id="KW-0479">Metal-binding</keyword>
<dbReference type="Pfam" id="PF01300">
    <property type="entry name" value="Sua5_yciO_yrdC"/>
    <property type="match status" value="1"/>
</dbReference>
<dbReference type="Gene3D" id="3.30.420.40">
    <property type="match status" value="1"/>
</dbReference>
<dbReference type="Gene3D" id="3.90.870.50">
    <property type="match status" value="1"/>
</dbReference>
<dbReference type="Gene3D" id="3.30.110.120">
    <property type="match status" value="1"/>
</dbReference>
<dbReference type="GO" id="GO:0016874">
    <property type="term" value="F:ligase activity"/>
    <property type="evidence" value="ECO:0007669"/>
    <property type="project" value="UniProtKB-UniRule"/>
</dbReference>
<dbReference type="InterPro" id="IPR055128">
    <property type="entry name" value="HypF_C_2"/>
</dbReference>
<dbReference type="InterPro" id="IPR017968">
    <property type="entry name" value="Acylphosphatase_CS"/>
</dbReference>
<comment type="catalytic activity">
    <reaction evidence="10">
        <text>an acyl phosphate + H2O = a carboxylate + phosphate + H(+)</text>
        <dbReference type="Rhea" id="RHEA:14965"/>
        <dbReference type="ChEBI" id="CHEBI:15377"/>
        <dbReference type="ChEBI" id="CHEBI:15378"/>
        <dbReference type="ChEBI" id="CHEBI:29067"/>
        <dbReference type="ChEBI" id="CHEBI:43474"/>
        <dbReference type="ChEBI" id="CHEBI:59918"/>
        <dbReference type="EC" id="3.6.1.7"/>
    </reaction>
</comment>
<dbReference type="Pfam" id="PF17788">
    <property type="entry name" value="HypF_C"/>
    <property type="match status" value="1"/>
</dbReference>
<name>A0A6N4V7W3_9MYCO</name>
<evidence type="ECO:0000256" key="9">
    <source>
        <dbReference type="PIRNR" id="PIRNR006256"/>
    </source>
</evidence>
<evidence type="ECO:0000256" key="4">
    <source>
        <dbReference type="ARBA" id="ARBA00022598"/>
    </source>
</evidence>
<dbReference type="SUPFAM" id="SSF55821">
    <property type="entry name" value="YrdC/RibB"/>
    <property type="match status" value="1"/>
</dbReference>
<dbReference type="InterPro" id="IPR036046">
    <property type="entry name" value="Acylphosphatase-like_dom_sf"/>
</dbReference>
<dbReference type="PROSITE" id="PS51160">
    <property type="entry name" value="ACYLPHOSPHATASE_3"/>
    <property type="match status" value="1"/>
</dbReference>
<dbReference type="GO" id="GO:0016743">
    <property type="term" value="F:carboxyl- or carbamoyltransferase activity"/>
    <property type="evidence" value="ECO:0007669"/>
    <property type="project" value="UniProtKB-UniRule"/>
</dbReference>
<gene>
    <name evidence="13" type="primary">hypF_2</name>
    <name evidence="13" type="ORF">MPOR_28280</name>
</gene>
<dbReference type="InterPro" id="IPR006070">
    <property type="entry name" value="Sua5-like_dom"/>
</dbReference>
<comment type="similarity">
    <text evidence="3 9">Belongs to the carbamoyltransferase HypF family.</text>
</comment>
<evidence type="ECO:0000256" key="5">
    <source>
        <dbReference type="ARBA" id="ARBA00022723"/>
    </source>
</evidence>
<evidence type="ECO:0000313" key="14">
    <source>
        <dbReference type="Proteomes" id="UP000466785"/>
    </source>
</evidence>
<dbReference type="PANTHER" id="PTHR42959:SF1">
    <property type="entry name" value="CARBAMOYLTRANSFERASE HYPF"/>
    <property type="match status" value="1"/>
</dbReference>
<feature type="domain" description="Acylphosphatase-like" evidence="11">
    <location>
        <begin position="85"/>
        <end position="171"/>
    </location>
</feature>
<feature type="active site" evidence="10">
    <location>
        <position position="100"/>
    </location>
</feature>
<dbReference type="EC" id="6.2.-.-" evidence="9"/>
<dbReference type="PANTHER" id="PTHR42959">
    <property type="entry name" value="CARBAMOYLTRANSFERASE"/>
    <property type="match status" value="1"/>
</dbReference>
<dbReference type="InterPro" id="IPR004421">
    <property type="entry name" value="Carbamoyltransferase_HypF"/>
</dbReference>
<dbReference type="GO" id="GO:0003998">
    <property type="term" value="F:acylphosphatase activity"/>
    <property type="evidence" value="ECO:0007669"/>
    <property type="project" value="UniProtKB-EC"/>
</dbReference>
<evidence type="ECO:0000259" key="12">
    <source>
        <dbReference type="PROSITE" id="PS51163"/>
    </source>
</evidence>
<dbReference type="Pfam" id="PF07503">
    <property type="entry name" value="zf-HYPF"/>
    <property type="match status" value="2"/>
</dbReference>
<dbReference type="InterPro" id="IPR011125">
    <property type="entry name" value="Znf_HypF"/>
</dbReference>
<keyword evidence="10" id="KW-0378">Hydrolase</keyword>
<proteinExistence type="inferred from homology"/>
<dbReference type="SUPFAM" id="SSF54975">
    <property type="entry name" value="Acylphosphatase/BLUF domain-like"/>
    <property type="match status" value="1"/>
</dbReference>
<dbReference type="InterPro" id="IPR001792">
    <property type="entry name" value="Acylphosphatase-like_dom"/>
</dbReference>
<evidence type="ECO:0000256" key="6">
    <source>
        <dbReference type="ARBA" id="ARBA00022771"/>
    </source>
</evidence>
<dbReference type="PRINTS" id="PR00445">
    <property type="entry name" value="HUPFHYPC"/>
</dbReference>
<evidence type="ECO:0000259" key="11">
    <source>
        <dbReference type="PROSITE" id="PS51160"/>
    </source>
</evidence>
<keyword evidence="14" id="KW-1185">Reference proteome</keyword>
<keyword evidence="6" id="KW-0863">Zinc-finger</keyword>
<evidence type="ECO:0000256" key="8">
    <source>
        <dbReference type="ARBA" id="ARBA00048220"/>
    </source>
</evidence>
<keyword evidence="4" id="KW-0436">Ligase</keyword>
<keyword evidence="7" id="KW-0862">Zinc</keyword>
<dbReference type="GO" id="GO:0003725">
    <property type="term" value="F:double-stranded RNA binding"/>
    <property type="evidence" value="ECO:0007669"/>
    <property type="project" value="InterPro"/>
</dbReference>
<dbReference type="PIRSF" id="PIRSF006256">
    <property type="entry name" value="CMPcnvr_hdrg_mat"/>
    <property type="match status" value="1"/>
</dbReference>
<dbReference type="GO" id="GO:0051604">
    <property type="term" value="P:protein maturation"/>
    <property type="evidence" value="ECO:0007669"/>
    <property type="project" value="TreeGrafter"/>
</dbReference>
<dbReference type="SUPFAM" id="SSF159127">
    <property type="entry name" value="HupF/HypC-like"/>
    <property type="match status" value="1"/>
</dbReference>
<dbReference type="KEGG" id="mpof:MPOR_28280"/>
<dbReference type="Proteomes" id="UP000466785">
    <property type="component" value="Chromosome"/>
</dbReference>
<sequence length="841" mass="89629">MVDGFCDQLAVADVEGQQRRVNVGMLPEETFAPGDWVIIHMGFVVEKTDQAGAQAALSGLKLMGRGRGPGRRPRPRDITVRPRRRYRLTVRGVVQGVGFRPFVYTTAAHHGLSGSVRNDSCGAVIEVEGDPADIEGFVTRMSTAPPPLAIIDSVERHELSPRGGNGFCITDSERSGGGRTLVSPDVAMCDDCAAELRDPSDRRYRHAFINCTNCGPRFTLIAALPYDRPTTTMAGFRMCGPCAAEYTDPADRRFHAQPVCCPDCGPRLSYRTVEGVVTGDDEALRRARELLRDGGVLAVKGIGGYHLACRADDDAAVSALRGRKHRGDKPFAVMVPDTTAAGTVAMVDEASARLLGSAARPIVLMPRTASAHVCEAVAPRNPDLGVLLPYTPLHTLLLGLPGDEPGPQALVMTSGNLGGEPICYDDSDALQRLSSLADGWITHDREIQVPCDDSVMRSVAGHDLPIRRSRGYAPLPIALPVPVPPTLAVGADLKNTLAVAEGRYAWLSQHLGDMDDLATLQAFDRAYRHLAELTAVSPEVVVADAHPRYRSAAWAHRNAGGRPVRTVQHHHAHVAAVMAEHGRDGCEPVLGFAFDGTGFGPDGAVWGGEVLLADYKGYRRLAALNYVPLPGGDACVERPYRMALAHLWAAGLQWHPDLAPVRCCPADERRVLRHQLETGLHCTPTSSMGRLFDAVAALAGVRQVVDYEAQAAIELEGLARTVDSGATYRFGIDATSAPTVIDPAPVLAAVAADALSEVPAALIGARFHHAVARLIAHLAAAFTAEAPYTVALSGGVFQNALLLRTATALLRELGLNVITHHRVPPNDGGIALGQLMAGTAG</sequence>
<reference evidence="13 14" key="1">
    <citation type="journal article" date="2019" name="Emerg. Microbes Infect.">
        <title>Comprehensive subspecies identification of 175 nontuberculous mycobacteria species based on 7547 genomic profiles.</title>
        <authorList>
            <person name="Matsumoto Y."/>
            <person name="Kinjo T."/>
            <person name="Motooka D."/>
            <person name="Nabeya D."/>
            <person name="Jung N."/>
            <person name="Uechi K."/>
            <person name="Horii T."/>
            <person name="Iida T."/>
            <person name="Fujita J."/>
            <person name="Nakamura S."/>
        </authorList>
    </citation>
    <scope>NUCLEOTIDE SEQUENCE [LARGE SCALE GENOMIC DNA]</scope>
    <source>
        <strain evidence="13 14">JCM 12603</strain>
    </source>
</reference>
<dbReference type="Gene3D" id="3.30.420.360">
    <property type="match status" value="1"/>
</dbReference>
<keyword evidence="13" id="KW-0808">Transferase</keyword>
<comment type="pathway">
    <text evidence="1">Protein modification; [NiFe] hydrogenase maturation.</text>
</comment>
<protein>
    <recommendedName>
        <fullName evidence="9">Carbamoyltransferase</fullName>
        <ecNumber evidence="9">6.2.-.-</ecNumber>
    </recommendedName>
</protein>
<evidence type="ECO:0000256" key="1">
    <source>
        <dbReference type="ARBA" id="ARBA00004711"/>
    </source>
</evidence>
<dbReference type="NCBIfam" id="TIGR00143">
    <property type="entry name" value="hypF"/>
    <property type="match status" value="1"/>
</dbReference>
<feature type="domain" description="YrdC-like" evidence="12">
    <location>
        <begin position="281"/>
        <end position="471"/>
    </location>
</feature>
<evidence type="ECO:0000256" key="10">
    <source>
        <dbReference type="PROSITE-ProRule" id="PRU00520"/>
    </source>
</evidence>
<dbReference type="InterPro" id="IPR051060">
    <property type="entry name" value="Carbamoyltrans_HypF-like"/>
</dbReference>
<dbReference type="Pfam" id="PF22521">
    <property type="entry name" value="HypF_C_2"/>
    <property type="match status" value="1"/>
</dbReference>
<comment type="similarity">
    <text evidence="2">Belongs to the HupF/HypC family.</text>
</comment>
<evidence type="ECO:0000256" key="3">
    <source>
        <dbReference type="ARBA" id="ARBA00008097"/>
    </source>
</evidence>
<dbReference type="Pfam" id="PF00708">
    <property type="entry name" value="Acylphosphatase"/>
    <property type="match status" value="1"/>
</dbReference>
<dbReference type="GO" id="GO:0008270">
    <property type="term" value="F:zinc ion binding"/>
    <property type="evidence" value="ECO:0007669"/>
    <property type="project" value="UniProtKB-KW"/>
</dbReference>
<dbReference type="InterPro" id="IPR041440">
    <property type="entry name" value="HypF_C"/>
</dbReference>
<evidence type="ECO:0000256" key="7">
    <source>
        <dbReference type="ARBA" id="ARBA00022833"/>
    </source>
</evidence>
<dbReference type="InterPro" id="IPR001109">
    <property type="entry name" value="Hydrogenase_HupF/HypC"/>
</dbReference>
<dbReference type="Pfam" id="PF01455">
    <property type="entry name" value="HupF_HypC"/>
    <property type="match status" value="1"/>
</dbReference>
<dbReference type="EMBL" id="AP022570">
    <property type="protein sequence ID" value="BBX51802.1"/>
    <property type="molecule type" value="Genomic_DNA"/>
</dbReference>
<dbReference type="AlphaFoldDB" id="A0A6N4V7W3"/>
<evidence type="ECO:0000256" key="2">
    <source>
        <dbReference type="ARBA" id="ARBA00006018"/>
    </source>
</evidence>
<feature type="active site" evidence="10">
    <location>
        <position position="118"/>
    </location>
</feature>